<evidence type="ECO:0000313" key="3">
    <source>
        <dbReference type="RefSeq" id="XP_030751006.1"/>
    </source>
</evidence>
<feature type="region of interest" description="Disordered" evidence="1">
    <location>
        <begin position="157"/>
        <end position="179"/>
    </location>
</feature>
<protein>
    <submittedName>
        <fullName evidence="3">Uncharacterized protein LOC115878596</fullName>
    </submittedName>
</protein>
<proteinExistence type="predicted"/>
<sequence>MGNCCVNCWPTCGKTGPLCNFSMLSKSNTDFTFLIEEESACGATETRSFFTRLLERHKKKQKKQNTSMVENMLNPNHSYSRLSERQRALSQGSFNNRDIQLQSLDAGALLGRTNTSTPENSLDLEWEHETLPVSLVHDPSASSWGTSLFREDTLASQANTSPNHNEGVGNTSESDWSRVSSSANSLEWDSVQNSAQSDVDTLDIDTQFLLNEIDRLTNQALKETGTLPDSVSYLDDTV</sequence>
<gene>
    <name evidence="3" type="primary">LOC115878596</name>
</gene>
<evidence type="ECO:0000256" key="1">
    <source>
        <dbReference type="SAM" id="MobiDB-lite"/>
    </source>
</evidence>
<keyword evidence="2" id="KW-1185">Reference proteome</keyword>
<dbReference type="KEGG" id="soy:115878596"/>
<dbReference type="AlphaFoldDB" id="A0A6J2XIS3"/>
<accession>A0A6J2XIS3</accession>
<dbReference type="Proteomes" id="UP000504635">
    <property type="component" value="Unplaced"/>
</dbReference>
<name>A0A6J2XIS3_SITOR</name>
<dbReference type="OrthoDB" id="6423726at2759"/>
<dbReference type="RefSeq" id="XP_030751006.1">
    <property type="nucleotide sequence ID" value="XM_030895146.1"/>
</dbReference>
<dbReference type="InParanoid" id="A0A6J2XIS3"/>
<evidence type="ECO:0000313" key="2">
    <source>
        <dbReference type="Proteomes" id="UP000504635"/>
    </source>
</evidence>
<organism evidence="2 3">
    <name type="scientific">Sitophilus oryzae</name>
    <name type="common">Rice weevil</name>
    <name type="synonym">Curculio oryzae</name>
    <dbReference type="NCBI Taxonomy" id="7048"/>
    <lineage>
        <taxon>Eukaryota</taxon>
        <taxon>Metazoa</taxon>
        <taxon>Ecdysozoa</taxon>
        <taxon>Arthropoda</taxon>
        <taxon>Hexapoda</taxon>
        <taxon>Insecta</taxon>
        <taxon>Pterygota</taxon>
        <taxon>Neoptera</taxon>
        <taxon>Endopterygota</taxon>
        <taxon>Coleoptera</taxon>
        <taxon>Polyphaga</taxon>
        <taxon>Cucujiformia</taxon>
        <taxon>Curculionidae</taxon>
        <taxon>Dryophthorinae</taxon>
        <taxon>Sitophilus</taxon>
    </lineage>
</organism>
<dbReference type="GeneID" id="115878596"/>
<reference evidence="3" key="1">
    <citation type="submission" date="2025-08" db="UniProtKB">
        <authorList>
            <consortium name="RefSeq"/>
        </authorList>
    </citation>
    <scope>IDENTIFICATION</scope>
    <source>
        <tissue evidence="3">Gonads</tissue>
    </source>
</reference>